<accession>A0ABT2AL32</accession>
<evidence type="ECO:0000256" key="1">
    <source>
        <dbReference type="SAM" id="MobiDB-lite"/>
    </source>
</evidence>
<evidence type="ECO:0000313" key="3">
    <source>
        <dbReference type="Proteomes" id="UP001206572"/>
    </source>
</evidence>
<name>A0ABT2AL32_9BURK</name>
<comment type="caution">
    <text evidence="2">The sequence shown here is derived from an EMBL/GenBank/DDBJ whole genome shotgun (WGS) entry which is preliminary data.</text>
</comment>
<feature type="region of interest" description="Disordered" evidence="1">
    <location>
        <begin position="1"/>
        <end position="40"/>
    </location>
</feature>
<dbReference type="RefSeq" id="WP_258827955.1">
    <property type="nucleotide sequence ID" value="NZ_JANUHA010000006.1"/>
</dbReference>
<sequence length="49" mass="5388">MTTPHDPHPHSLSHVLSTPPVLSVPFDPRPSEPLAEEPSVDFKGYLNTL</sequence>
<keyword evidence="3" id="KW-1185">Reference proteome</keyword>
<organism evidence="2 3">
    <name type="scientific">Massilia agri</name>
    <dbReference type="NCBI Taxonomy" id="1886785"/>
    <lineage>
        <taxon>Bacteria</taxon>
        <taxon>Pseudomonadati</taxon>
        <taxon>Pseudomonadota</taxon>
        <taxon>Betaproteobacteria</taxon>
        <taxon>Burkholderiales</taxon>
        <taxon>Oxalobacteraceae</taxon>
        <taxon>Telluria group</taxon>
        <taxon>Massilia</taxon>
    </lineage>
</organism>
<dbReference type="EMBL" id="JANUHA010000006">
    <property type="protein sequence ID" value="MCS0596929.1"/>
    <property type="molecule type" value="Genomic_DNA"/>
</dbReference>
<reference evidence="2 3" key="1">
    <citation type="submission" date="2022-08" db="EMBL/GenBank/DDBJ databases">
        <title>Reclassification of Massilia species as members of the genera Telluria, Duganella, Pseudoduganella, Mokoshia gen. nov. and Zemynaea gen. nov. using orthogonal and non-orthogonal genome-based approaches.</title>
        <authorList>
            <person name="Bowman J.P."/>
        </authorList>
    </citation>
    <scope>NUCLEOTIDE SEQUENCE [LARGE SCALE GENOMIC DNA]</scope>
    <source>
        <strain evidence="2 3">JCM 31661</strain>
    </source>
</reference>
<evidence type="ECO:0000313" key="2">
    <source>
        <dbReference type="EMBL" id="MCS0596929.1"/>
    </source>
</evidence>
<proteinExistence type="predicted"/>
<protein>
    <submittedName>
        <fullName evidence="2">Uncharacterized protein</fullName>
    </submittedName>
</protein>
<gene>
    <name evidence="2" type="ORF">NX780_11265</name>
</gene>
<dbReference type="Proteomes" id="UP001206572">
    <property type="component" value="Unassembled WGS sequence"/>
</dbReference>